<evidence type="ECO:0000256" key="9">
    <source>
        <dbReference type="ARBA" id="ARBA00022840"/>
    </source>
</evidence>
<feature type="compositionally biased region" description="Polar residues" evidence="15">
    <location>
        <begin position="1113"/>
        <end position="1122"/>
    </location>
</feature>
<dbReference type="GO" id="GO:0005886">
    <property type="term" value="C:plasma membrane"/>
    <property type="evidence" value="ECO:0007669"/>
    <property type="project" value="UniProtKB-SubCell"/>
</dbReference>
<evidence type="ECO:0000256" key="14">
    <source>
        <dbReference type="ARBA" id="ARBA00023180"/>
    </source>
</evidence>
<keyword evidence="8" id="KW-0547">Nucleotide-binding</keyword>
<evidence type="ECO:0000256" key="8">
    <source>
        <dbReference type="ARBA" id="ARBA00022741"/>
    </source>
</evidence>
<feature type="region of interest" description="Disordered" evidence="15">
    <location>
        <begin position="724"/>
        <end position="803"/>
    </location>
</feature>
<feature type="signal peptide" evidence="17">
    <location>
        <begin position="1"/>
        <end position="24"/>
    </location>
</feature>
<evidence type="ECO:0000256" key="4">
    <source>
        <dbReference type="ARBA" id="ARBA00022475"/>
    </source>
</evidence>
<keyword evidence="9" id="KW-0067">ATP-binding</keyword>
<keyword evidence="14" id="KW-0325">Glycoprotein</keyword>
<dbReference type="Gene3D" id="2.60.120.260">
    <property type="entry name" value="Galactose-binding domain-like"/>
    <property type="match status" value="1"/>
</dbReference>
<dbReference type="GO" id="GO:0007155">
    <property type="term" value="P:cell adhesion"/>
    <property type="evidence" value="ECO:0007669"/>
    <property type="project" value="UniProtKB-KW"/>
</dbReference>
<dbReference type="GO" id="GO:0005576">
    <property type="term" value="C:extracellular region"/>
    <property type="evidence" value="ECO:0007669"/>
    <property type="project" value="UniProtKB-SubCell"/>
</dbReference>
<dbReference type="PANTHER" id="PTHR46806:SF5">
    <property type="entry name" value="F5_8 TYPE C DOMAIN-CONTAINING PROTEIN"/>
    <property type="match status" value="1"/>
</dbReference>
<evidence type="ECO:0000256" key="6">
    <source>
        <dbReference type="ARBA" id="ARBA00022692"/>
    </source>
</evidence>
<feature type="compositionally biased region" description="Basic residues" evidence="15">
    <location>
        <begin position="834"/>
        <end position="845"/>
    </location>
</feature>
<evidence type="ECO:0000256" key="16">
    <source>
        <dbReference type="SAM" id="Phobius"/>
    </source>
</evidence>
<evidence type="ECO:0000256" key="1">
    <source>
        <dbReference type="ARBA" id="ARBA00004184"/>
    </source>
</evidence>
<accession>A0A915EVF6</accession>
<dbReference type="AlphaFoldDB" id="A0A915EVF6"/>
<proteinExistence type="predicted"/>
<comment type="subcellular location">
    <subcellularLocation>
        <location evidence="2">Cell membrane</location>
        <topology evidence="2">Single-pass type I membrane protein</topology>
    </subcellularLocation>
    <subcellularLocation>
        <location evidence="1">Endomembrane system</location>
        <topology evidence="1">Peripheral membrane protein</topology>
    </subcellularLocation>
    <subcellularLocation>
        <location evidence="3">Secreted</location>
    </subcellularLocation>
</comment>
<evidence type="ECO:0000256" key="15">
    <source>
        <dbReference type="SAM" id="MobiDB-lite"/>
    </source>
</evidence>
<dbReference type="InterPro" id="IPR048525">
    <property type="entry name" value="DDR1-2_DS-like"/>
</dbReference>
<dbReference type="PROSITE" id="PS01285">
    <property type="entry name" value="FA58C_1"/>
    <property type="match status" value="1"/>
</dbReference>
<keyword evidence="12 16" id="KW-0472">Membrane</keyword>
<evidence type="ECO:0000256" key="10">
    <source>
        <dbReference type="ARBA" id="ARBA00022889"/>
    </source>
</evidence>
<dbReference type="PROSITE" id="PS50022">
    <property type="entry name" value="FA58C_3"/>
    <property type="match status" value="1"/>
</dbReference>
<feature type="region of interest" description="Disordered" evidence="15">
    <location>
        <begin position="550"/>
        <end position="575"/>
    </location>
</feature>
<dbReference type="GO" id="GO:0038023">
    <property type="term" value="F:signaling receptor activity"/>
    <property type="evidence" value="ECO:0007669"/>
    <property type="project" value="TreeGrafter"/>
</dbReference>
<evidence type="ECO:0000256" key="11">
    <source>
        <dbReference type="ARBA" id="ARBA00022989"/>
    </source>
</evidence>
<evidence type="ECO:0000259" key="18">
    <source>
        <dbReference type="PROSITE" id="PS50022"/>
    </source>
</evidence>
<dbReference type="InterPro" id="IPR050633">
    <property type="entry name" value="Neuropilin_MCO_CoagFactor"/>
</dbReference>
<evidence type="ECO:0000256" key="7">
    <source>
        <dbReference type="ARBA" id="ARBA00022729"/>
    </source>
</evidence>
<feature type="compositionally biased region" description="Polar residues" evidence="15">
    <location>
        <begin position="776"/>
        <end position="796"/>
    </location>
</feature>
<keyword evidence="4" id="KW-1003">Cell membrane</keyword>
<dbReference type="GO" id="GO:0005524">
    <property type="term" value="F:ATP binding"/>
    <property type="evidence" value="ECO:0007669"/>
    <property type="project" value="UniProtKB-KW"/>
</dbReference>
<dbReference type="WBParaSite" id="maker-E.canG7_contigs_2089-snap-gene-0.12-mRNA-1">
    <property type="protein sequence ID" value="maker-E.canG7_contigs_2089-snap-gene-0.12-mRNA-1"/>
    <property type="gene ID" value="EcG7_06742"/>
</dbReference>
<evidence type="ECO:0000313" key="20">
    <source>
        <dbReference type="WBParaSite" id="maker-E.canG7_contigs_2089-snap-gene-0.12-mRNA-1"/>
    </source>
</evidence>
<protein>
    <submittedName>
        <fullName evidence="20">F5/8 type C domain-containing protein</fullName>
    </submittedName>
</protein>
<dbReference type="SMART" id="SM00231">
    <property type="entry name" value="FA58C"/>
    <property type="match status" value="1"/>
</dbReference>
<evidence type="ECO:0000256" key="5">
    <source>
        <dbReference type="ARBA" id="ARBA00022525"/>
    </source>
</evidence>
<feature type="region of interest" description="Disordered" evidence="15">
    <location>
        <begin position="1078"/>
        <end position="1122"/>
    </location>
</feature>
<evidence type="ECO:0000256" key="13">
    <source>
        <dbReference type="ARBA" id="ARBA00023157"/>
    </source>
</evidence>
<dbReference type="SUPFAM" id="SSF49785">
    <property type="entry name" value="Galactose-binding domain-like"/>
    <property type="match status" value="1"/>
</dbReference>
<feature type="compositionally biased region" description="Polar residues" evidence="15">
    <location>
        <begin position="862"/>
        <end position="872"/>
    </location>
</feature>
<keyword evidence="11 16" id="KW-1133">Transmembrane helix</keyword>
<dbReference type="Gene3D" id="2.60.120.1190">
    <property type="match status" value="1"/>
</dbReference>
<evidence type="ECO:0000256" key="3">
    <source>
        <dbReference type="ARBA" id="ARBA00004613"/>
    </source>
</evidence>
<keyword evidence="6 16" id="KW-0812">Transmembrane</keyword>
<name>A0A915EVF6_9CEST</name>
<feature type="chain" id="PRO_5037838971" evidence="17">
    <location>
        <begin position="25"/>
        <end position="1152"/>
    </location>
</feature>
<evidence type="ECO:0000256" key="2">
    <source>
        <dbReference type="ARBA" id="ARBA00004251"/>
    </source>
</evidence>
<feature type="region of interest" description="Disordered" evidence="15">
    <location>
        <begin position="822"/>
        <end position="875"/>
    </location>
</feature>
<keyword evidence="13" id="KW-1015">Disulfide bond</keyword>
<keyword evidence="5" id="KW-0964">Secreted</keyword>
<dbReference type="Pfam" id="PF00754">
    <property type="entry name" value="F5_F8_type_C"/>
    <property type="match status" value="1"/>
</dbReference>
<feature type="compositionally biased region" description="Pro residues" evidence="15">
    <location>
        <begin position="1085"/>
        <end position="1098"/>
    </location>
</feature>
<feature type="domain" description="F5/8 type C" evidence="18">
    <location>
        <begin position="38"/>
        <end position="201"/>
    </location>
</feature>
<dbReference type="PANTHER" id="PTHR46806">
    <property type="entry name" value="F5/8 TYPE C DOMAIN-CONTAINING PROTEIN"/>
    <property type="match status" value="1"/>
</dbReference>
<keyword evidence="19" id="KW-1185">Reference proteome</keyword>
<dbReference type="GO" id="GO:0012505">
    <property type="term" value="C:endomembrane system"/>
    <property type="evidence" value="ECO:0007669"/>
    <property type="project" value="UniProtKB-SubCell"/>
</dbReference>
<evidence type="ECO:0000313" key="19">
    <source>
        <dbReference type="Proteomes" id="UP000887562"/>
    </source>
</evidence>
<feature type="compositionally biased region" description="Basic residues" evidence="15">
    <location>
        <begin position="1100"/>
        <end position="1109"/>
    </location>
</feature>
<dbReference type="Pfam" id="PF21114">
    <property type="entry name" value="DDR1-2_DS-like"/>
    <property type="match status" value="1"/>
</dbReference>
<evidence type="ECO:0000256" key="12">
    <source>
        <dbReference type="ARBA" id="ARBA00023136"/>
    </source>
</evidence>
<dbReference type="InterPro" id="IPR000421">
    <property type="entry name" value="FA58C"/>
</dbReference>
<evidence type="ECO:0000256" key="17">
    <source>
        <dbReference type="SAM" id="SignalP"/>
    </source>
</evidence>
<dbReference type="Proteomes" id="UP000887562">
    <property type="component" value="Unplaced"/>
</dbReference>
<feature type="compositionally biased region" description="Acidic residues" evidence="15">
    <location>
        <begin position="739"/>
        <end position="757"/>
    </location>
</feature>
<feature type="transmembrane region" description="Helical" evidence="16">
    <location>
        <begin position="516"/>
        <end position="539"/>
    </location>
</feature>
<organism evidence="19 20">
    <name type="scientific">Echinococcus canadensis</name>
    <dbReference type="NCBI Taxonomy" id="519352"/>
    <lineage>
        <taxon>Eukaryota</taxon>
        <taxon>Metazoa</taxon>
        <taxon>Spiralia</taxon>
        <taxon>Lophotrochozoa</taxon>
        <taxon>Platyhelminthes</taxon>
        <taxon>Cestoda</taxon>
        <taxon>Eucestoda</taxon>
        <taxon>Cyclophyllidea</taxon>
        <taxon>Taeniidae</taxon>
        <taxon>Echinococcus</taxon>
        <taxon>Echinococcus canadensis group</taxon>
    </lineage>
</organism>
<dbReference type="InterPro" id="IPR008979">
    <property type="entry name" value="Galactose-bd-like_sf"/>
</dbReference>
<keyword evidence="7 17" id="KW-0732">Signal</keyword>
<reference evidence="20" key="1">
    <citation type="submission" date="2022-11" db="UniProtKB">
        <authorList>
            <consortium name="WormBaseParasite"/>
        </authorList>
    </citation>
    <scope>IDENTIFICATION</scope>
</reference>
<keyword evidence="10" id="KW-0130">Cell adhesion</keyword>
<sequence>MLHFSWIYFSLLTACTFLVEYSKTIEIVRRGPSDERGCDSRLMDTQAKLPDNAFSASSVRQNLAEFRPYRARLISLYAGKDHASGRAWCPNSTVQTAMNEWIQVDFPHLNIIHTIFTTGRGDGNVAEYMPAFILHYQREDGGPWYEHTTRDSERVIQANIDPRNTARHTFDPTVVARSIRIYPYSAKLKHPICLRFALKGCPFSDGITEYLATEGSRGHLGTDRYQHIDFRDLINDANKAFGPRGAPGGLGKLVDNIAHLNNVTQDVYHSPANHHFVGWERSRSSPIRLDFKFDRPRNFSRLLIFTFESSRLRVGLFNYTTIDFTNDGALSSTEETRLTVPLSLDKVDLEERSDASWRDATNTRSLSRVTVFRNPFWDGAVVVSIPLQGRIAQEVSMELFHSEDWLLISEVQFISEPHVPVLPSQREEGGDSEVRFPGKFEADRDLRPFPIDAVITTTTTTASAATDAVGVLDNVYHEDGAGGRNVATGSVSSATVTHRQGLAKDQLRVNSRGTTFIIVIVVSLLLCIFCVVLVCSLCIHMQRSRQRHQSLKKIASASSQITSPPPPPPPLLGSQQDAAAVLAPPYQPNTVGVSLCNNLTSSGPCSAAPAAYLFSPAHSSGTGTMYAAGASPLQVLSSPAMFSPPDGCPAGLPSPGHNFASLAGGDLAAMQQLALQQQQFYPPIGMIHPATGGDTTTDSGSLYTTPPTLCPVLGGGGHAAPCRHGEDRSAPIASPSVSSDDEAADVEMEDEEEDEVTGEGNGKMRMRGLAPVAPTERNSVTTSSASEGVQHTSVSTAGGGGGVDNLITVAAGAEDAEGCENSALLRPSVSNTNGRRKRPKYRRQRCTASSQRREEMSGLHDSVQSRTDSGVGSSRAAATVGDSAFAAGRTMLQPFAAQPFPNLAGSDILGTEYASTSLFGSSTASNNGLSTMKKGSSSLIGPNGGVAQYPSPFLSATAAHYPDQSGSQTSVTAGAGGGGGGGSTASYHLYQPILVPAQQAHLFQSAVAAAAVAAAAGFGDSQQLGGLVQSSPFLSQGLVHSAVPPTTAYPSETPLAVSTSTSTGGGCWLAQQTATAGLKSSSGTPLPPVPTLPLPPNPYHNHHKHSHHHSTNDGTSSGRLSIYSHLSSAPHPLFALAPHIHVLQNNTTITRT</sequence>